<proteinExistence type="predicted"/>
<accession>A0A8S1BG20</accession>
<dbReference type="OrthoDB" id="8006889at2759"/>
<name>A0A8S1BG20_ARCPL</name>
<comment type="caution">
    <text evidence="1">The sequence shown here is derived from an EMBL/GenBank/DDBJ whole genome shotgun (WGS) entry which is preliminary data.</text>
</comment>
<evidence type="ECO:0008006" key="3">
    <source>
        <dbReference type="Google" id="ProtNLM"/>
    </source>
</evidence>
<dbReference type="Proteomes" id="UP000494106">
    <property type="component" value="Unassembled WGS sequence"/>
</dbReference>
<evidence type="ECO:0000313" key="1">
    <source>
        <dbReference type="EMBL" id="CAB3255907.1"/>
    </source>
</evidence>
<dbReference type="EMBL" id="CADEBC010000579">
    <property type="protein sequence ID" value="CAB3255907.1"/>
    <property type="molecule type" value="Genomic_DNA"/>
</dbReference>
<keyword evidence="2" id="KW-1185">Reference proteome</keyword>
<dbReference type="AlphaFoldDB" id="A0A8S1BG20"/>
<sequence length="148" mass="16651">MDKEAPPSTSPANVDVGTAADESAEMSVPLDLSYVRDTPALAPSLPSFNSMNEHVRRNMPAYTTKLPDLTRSKIIFDGKTCVREFITRVEDYFVFRNFHEAVLIGSFADLLAGTAAKWFRTIRRKISSWVELRAALLGRFDRPDYDSC</sequence>
<protein>
    <recommendedName>
        <fullName evidence="3">Retrotransposon gag domain-containing protein</fullName>
    </recommendedName>
</protein>
<reference evidence="1 2" key="1">
    <citation type="submission" date="2020-04" db="EMBL/GenBank/DDBJ databases">
        <authorList>
            <person name="Wallbank WR R."/>
            <person name="Pardo Diaz C."/>
            <person name="Kozak K."/>
            <person name="Martin S."/>
            <person name="Jiggins C."/>
            <person name="Moest M."/>
            <person name="Warren A I."/>
            <person name="Byers J.R.P. K."/>
            <person name="Montejo-Kovacevich G."/>
            <person name="Yen C E."/>
        </authorList>
    </citation>
    <scope>NUCLEOTIDE SEQUENCE [LARGE SCALE GENOMIC DNA]</scope>
</reference>
<organism evidence="1 2">
    <name type="scientific">Arctia plantaginis</name>
    <name type="common">Wood tiger moth</name>
    <name type="synonym">Phalaena plantaginis</name>
    <dbReference type="NCBI Taxonomy" id="874455"/>
    <lineage>
        <taxon>Eukaryota</taxon>
        <taxon>Metazoa</taxon>
        <taxon>Ecdysozoa</taxon>
        <taxon>Arthropoda</taxon>
        <taxon>Hexapoda</taxon>
        <taxon>Insecta</taxon>
        <taxon>Pterygota</taxon>
        <taxon>Neoptera</taxon>
        <taxon>Endopterygota</taxon>
        <taxon>Lepidoptera</taxon>
        <taxon>Glossata</taxon>
        <taxon>Ditrysia</taxon>
        <taxon>Noctuoidea</taxon>
        <taxon>Erebidae</taxon>
        <taxon>Arctiinae</taxon>
        <taxon>Arctia</taxon>
    </lineage>
</organism>
<evidence type="ECO:0000313" key="2">
    <source>
        <dbReference type="Proteomes" id="UP000494106"/>
    </source>
</evidence>
<gene>
    <name evidence="1" type="ORF">APLA_LOCUS15088</name>
</gene>